<sequence>MRLLSMTTRTGLPSGSASGARRHRLAWRVSLAPLLAIWCQMALCGAAHAAGAKDRGPADAVTVPTAFELQLVYADRTWIWDNGAAYFGQKNRPVRAWTSEQDTASVGEGRWHLSNDGKMCMDLVWRSKNYSAPIRTCFSHRIRGGTLQQRKDPDGAWYSFRHSSENPSDEQRKFEEGDTKGAQFDQIRSLIDSKS</sequence>
<protein>
    <submittedName>
        <fullName evidence="2">DUF995 domain-containing protein</fullName>
    </submittedName>
</protein>
<dbReference type="Proteomes" id="UP000558284">
    <property type="component" value="Unassembled WGS sequence"/>
</dbReference>
<dbReference type="EMBL" id="JACDTY010000008">
    <property type="protein sequence ID" value="MBA1142215.1"/>
    <property type="molecule type" value="Genomic_DNA"/>
</dbReference>
<evidence type="ECO:0000313" key="3">
    <source>
        <dbReference type="Proteomes" id="UP000558284"/>
    </source>
</evidence>
<gene>
    <name evidence="2" type="ORF">H0241_18355</name>
</gene>
<evidence type="ECO:0000313" key="2">
    <source>
        <dbReference type="EMBL" id="MBA1142215.1"/>
    </source>
</evidence>
<organism evidence="2 3">
    <name type="scientific">Mesorhizobium neociceri</name>
    <dbReference type="NCBI Taxonomy" id="1307853"/>
    <lineage>
        <taxon>Bacteria</taxon>
        <taxon>Pseudomonadati</taxon>
        <taxon>Pseudomonadota</taxon>
        <taxon>Alphaproteobacteria</taxon>
        <taxon>Hyphomicrobiales</taxon>
        <taxon>Phyllobacteriaceae</taxon>
        <taxon>Mesorhizobium</taxon>
    </lineage>
</organism>
<proteinExistence type="predicted"/>
<feature type="compositionally biased region" description="Basic and acidic residues" evidence="1">
    <location>
        <begin position="169"/>
        <end position="179"/>
    </location>
</feature>
<accession>A0A838B703</accession>
<name>A0A838B703_9HYPH</name>
<keyword evidence="3" id="KW-1185">Reference proteome</keyword>
<dbReference type="Pfam" id="PF06191">
    <property type="entry name" value="DUF995"/>
    <property type="match status" value="1"/>
</dbReference>
<dbReference type="RefSeq" id="WP_181059056.1">
    <property type="nucleotide sequence ID" value="NZ_JACDTY010000008.1"/>
</dbReference>
<evidence type="ECO:0000256" key="1">
    <source>
        <dbReference type="SAM" id="MobiDB-lite"/>
    </source>
</evidence>
<dbReference type="InterPro" id="IPR009337">
    <property type="entry name" value="DUF995"/>
</dbReference>
<feature type="region of interest" description="Disordered" evidence="1">
    <location>
        <begin position="147"/>
        <end position="195"/>
    </location>
</feature>
<reference evidence="2 3" key="1">
    <citation type="submission" date="2020-07" db="EMBL/GenBank/DDBJ databases">
        <title>Definition of the novel symbiovar canariense within Mesorhizobium novociceri, a new species of genus Mesorhizobium nodulating Cicer canariense in the Caldera de Taburiente National Park (La Palma, Canary Islands).</title>
        <authorList>
            <person name="Leon-Barrios M."/>
            <person name="Perez-Yepez J."/>
            <person name="Flores-Felix J.D."/>
            <person name="Ramirez-Baena M.H."/>
            <person name="Pulido-Suarez L."/>
            <person name="Igual J.M."/>
            <person name="Velazquez E."/>
            <person name="Peix A."/>
        </authorList>
    </citation>
    <scope>NUCLEOTIDE SEQUENCE [LARGE SCALE GENOMIC DNA]</scope>
    <source>
        <strain evidence="2 3">CCANP35</strain>
    </source>
</reference>
<dbReference type="AlphaFoldDB" id="A0A838B703"/>
<comment type="caution">
    <text evidence="2">The sequence shown here is derived from an EMBL/GenBank/DDBJ whole genome shotgun (WGS) entry which is preliminary data.</text>
</comment>